<keyword evidence="2" id="KW-0812">Transmembrane</keyword>
<feature type="transmembrane region" description="Helical" evidence="2">
    <location>
        <begin position="28"/>
        <end position="48"/>
    </location>
</feature>
<reference evidence="3 4" key="1">
    <citation type="submission" date="2015-12" db="EMBL/GenBank/DDBJ databases">
        <title>The genome of Folsomia candida.</title>
        <authorList>
            <person name="Faddeeva A."/>
            <person name="Derks M.F."/>
            <person name="Anvar Y."/>
            <person name="Smit S."/>
            <person name="Van Straalen N."/>
            <person name="Roelofs D."/>
        </authorList>
    </citation>
    <scope>NUCLEOTIDE SEQUENCE [LARGE SCALE GENOMIC DNA]</scope>
    <source>
        <strain evidence="3 4">VU population</strain>
        <tissue evidence="3">Whole body</tissue>
    </source>
</reference>
<feature type="region of interest" description="Disordered" evidence="1">
    <location>
        <begin position="58"/>
        <end position="78"/>
    </location>
</feature>
<accession>A0A226DFI6</accession>
<comment type="caution">
    <text evidence="3">The sequence shown here is derived from an EMBL/GenBank/DDBJ whole genome shotgun (WGS) entry which is preliminary data.</text>
</comment>
<evidence type="ECO:0000313" key="3">
    <source>
        <dbReference type="EMBL" id="OXA44302.1"/>
    </source>
</evidence>
<sequence length="210" mass="23232">MDVPSAAEAQEKKLCLGFMPLKTATKSIALFQVVIYIAAVVGFTAIIGRHGGDLMLKPSSDDENPNEFDGASPTGKFDIRSWSRDLQPQDVTHPPEKNGDAINKKAKKSEQGEIIPFPMWVNLIIFTSIIITLILLLMASINLFKGARDKIQRKCKIWMIVNIGLFLLVGIVFGVLCFLDVGTIILGLLFIAEVIHGYFIFVVHAFTQQI</sequence>
<evidence type="ECO:0000313" key="4">
    <source>
        <dbReference type="Proteomes" id="UP000198287"/>
    </source>
</evidence>
<protein>
    <submittedName>
        <fullName evidence="3">Uncharacterized protein</fullName>
    </submittedName>
</protein>
<evidence type="ECO:0000256" key="2">
    <source>
        <dbReference type="SAM" id="Phobius"/>
    </source>
</evidence>
<evidence type="ECO:0000256" key="1">
    <source>
        <dbReference type="SAM" id="MobiDB-lite"/>
    </source>
</evidence>
<feature type="transmembrane region" description="Helical" evidence="2">
    <location>
        <begin position="156"/>
        <end position="178"/>
    </location>
</feature>
<keyword evidence="2" id="KW-0472">Membrane</keyword>
<keyword evidence="4" id="KW-1185">Reference proteome</keyword>
<name>A0A226DFI6_FOLCA</name>
<dbReference type="EMBL" id="LNIX01000019">
    <property type="protein sequence ID" value="OXA44302.1"/>
    <property type="molecule type" value="Genomic_DNA"/>
</dbReference>
<proteinExistence type="predicted"/>
<dbReference type="Proteomes" id="UP000198287">
    <property type="component" value="Unassembled WGS sequence"/>
</dbReference>
<feature type="transmembrane region" description="Helical" evidence="2">
    <location>
        <begin position="119"/>
        <end position="144"/>
    </location>
</feature>
<feature type="transmembrane region" description="Helical" evidence="2">
    <location>
        <begin position="184"/>
        <end position="206"/>
    </location>
</feature>
<gene>
    <name evidence="3" type="ORF">Fcan01_20679</name>
</gene>
<keyword evidence="2" id="KW-1133">Transmembrane helix</keyword>
<organism evidence="3 4">
    <name type="scientific">Folsomia candida</name>
    <name type="common">Springtail</name>
    <dbReference type="NCBI Taxonomy" id="158441"/>
    <lineage>
        <taxon>Eukaryota</taxon>
        <taxon>Metazoa</taxon>
        <taxon>Ecdysozoa</taxon>
        <taxon>Arthropoda</taxon>
        <taxon>Hexapoda</taxon>
        <taxon>Collembola</taxon>
        <taxon>Entomobryomorpha</taxon>
        <taxon>Isotomoidea</taxon>
        <taxon>Isotomidae</taxon>
        <taxon>Proisotominae</taxon>
        <taxon>Folsomia</taxon>
    </lineage>
</organism>
<dbReference type="AlphaFoldDB" id="A0A226DFI6"/>